<organism evidence="1 2">
    <name type="scientific">Paraburkholderia pallida</name>
    <dbReference type="NCBI Taxonomy" id="2547399"/>
    <lineage>
        <taxon>Bacteria</taxon>
        <taxon>Pseudomonadati</taxon>
        <taxon>Pseudomonadota</taxon>
        <taxon>Betaproteobacteria</taxon>
        <taxon>Burkholderiales</taxon>
        <taxon>Burkholderiaceae</taxon>
        <taxon>Paraburkholderia</taxon>
    </lineage>
</organism>
<evidence type="ECO:0000313" key="2">
    <source>
        <dbReference type="Proteomes" id="UP000295727"/>
    </source>
</evidence>
<sequence length="455" mass="49379">MLDIGPETLDRTIKQLVDSGEATVEQAYAIFAGYRLVIEVDRTHLDREDAQIALITLVRLAVRVFNGGVYVVGCDGHPLLARLPFGSTIVDAVLNCGGRLDAAPEDAPRISIGGACNRGGRFHVRVLFAGWRAGVVPADFPDDLSDVARPPAMPMAPVLGASLAIAEAFEHVRSASPMAGQFPTGLSLWAPHRLDWLTTDDDAPTLSILPSKLWLIGLGHIGQAYLWCLGLLPYEPSAPLQLVLQDVDKIGRSTPSTSILSSRSMVGHHKTREMATWAEQRGFQASIIERRFDAAFRISETDPCVAMCGLDNLPGRRALDKVGFGLVIEAGLGSRHDDFRSLRLHTLPGRRTADEVWKDVPQTDIDDIADEYRRLKEAGVLDQCGMALLAGKAVGAAFVGCSAAALAVSEVLRFLQGGPLHESIDLDLRAIDHRLMVRNPLDLSSFNPGFVYARR</sequence>
<accession>A0A4P7D577</accession>
<proteinExistence type="predicted"/>
<dbReference type="EMBL" id="CP038151">
    <property type="protein sequence ID" value="QBR02497.1"/>
    <property type="molecule type" value="Genomic_DNA"/>
</dbReference>
<name>A0A4P7D577_9BURK</name>
<dbReference type="KEGG" id="ppai:E1956_35230"/>
<dbReference type="OrthoDB" id="9087947at2"/>
<dbReference type="Proteomes" id="UP000295727">
    <property type="component" value="Chromosome 4"/>
</dbReference>
<protein>
    <submittedName>
        <fullName evidence="1">Thiamine biosynthesis protein ThiF</fullName>
    </submittedName>
</protein>
<evidence type="ECO:0000313" key="1">
    <source>
        <dbReference type="EMBL" id="QBR02497.1"/>
    </source>
</evidence>
<reference evidence="1 2" key="1">
    <citation type="submission" date="2019-03" db="EMBL/GenBank/DDBJ databases">
        <title>Paraburkholderia sp. 7MH5, isolated from subtropical forest soil.</title>
        <authorList>
            <person name="Gao Z.-H."/>
            <person name="Qiu L.-H."/>
        </authorList>
    </citation>
    <scope>NUCLEOTIDE SEQUENCE [LARGE SCALE GENOMIC DNA]</scope>
    <source>
        <strain evidence="1 2">7MH5</strain>
    </source>
</reference>
<dbReference type="AlphaFoldDB" id="A0A4P7D577"/>
<gene>
    <name evidence="1" type="ORF">E1956_35230</name>
</gene>
<keyword evidence="2" id="KW-1185">Reference proteome</keyword>
<dbReference type="RefSeq" id="WP_134758021.1">
    <property type="nucleotide sequence ID" value="NZ_CP038151.1"/>
</dbReference>